<evidence type="ECO:0000313" key="2">
    <source>
        <dbReference type="Proteomes" id="UP001499990"/>
    </source>
</evidence>
<reference evidence="2" key="1">
    <citation type="journal article" date="2019" name="Int. J. Syst. Evol. Microbiol.">
        <title>The Global Catalogue of Microorganisms (GCM) 10K type strain sequencing project: providing services to taxonomists for standard genome sequencing and annotation.</title>
        <authorList>
            <consortium name="The Broad Institute Genomics Platform"/>
            <consortium name="The Broad Institute Genome Sequencing Center for Infectious Disease"/>
            <person name="Wu L."/>
            <person name="Ma J."/>
        </authorList>
    </citation>
    <scope>NUCLEOTIDE SEQUENCE [LARGE SCALE GENOMIC DNA]</scope>
    <source>
        <strain evidence="2">JCM 9651</strain>
    </source>
</reference>
<dbReference type="RefSeq" id="WP_345035287.1">
    <property type="nucleotide sequence ID" value="NZ_BAAAYL010000001.1"/>
</dbReference>
<dbReference type="EMBL" id="BAAAYL010000001">
    <property type="protein sequence ID" value="GAA3369843.1"/>
    <property type="molecule type" value="Genomic_DNA"/>
</dbReference>
<keyword evidence="2" id="KW-1185">Reference proteome</keyword>
<evidence type="ECO:0000313" key="1">
    <source>
        <dbReference type="EMBL" id="GAA3369843.1"/>
    </source>
</evidence>
<protein>
    <submittedName>
        <fullName evidence="1">Uncharacterized protein</fullName>
    </submittedName>
</protein>
<name>A0ABP6S8A8_9ACTN</name>
<organism evidence="1 2">
    <name type="scientific">Streptomyces sannanensis</name>
    <dbReference type="NCBI Taxonomy" id="285536"/>
    <lineage>
        <taxon>Bacteria</taxon>
        <taxon>Bacillati</taxon>
        <taxon>Actinomycetota</taxon>
        <taxon>Actinomycetes</taxon>
        <taxon>Kitasatosporales</taxon>
        <taxon>Streptomycetaceae</taxon>
        <taxon>Streptomyces</taxon>
    </lineage>
</organism>
<sequence>MTNNAYDPARGWRLDRIPGRRIRRIQSPHESAPAALELPLWIVRDGEHHADGRLCMSLAEAEQLHAELSLALADDTTAGRPACR</sequence>
<comment type="caution">
    <text evidence="1">The sequence shown here is derived from an EMBL/GenBank/DDBJ whole genome shotgun (WGS) entry which is preliminary data.</text>
</comment>
<dbReference type="Proteomes" id="UP001499990">
    <property type="component" value="Unassembled WGS sequence"/>
</dbReference>
<gene>
    <name evidence="1" type="ORF">GCM10020367_14120</name>
</gene>
<accession>A0ABP6S8A8</accession>
<proteinExistence type="predicted"/>